<dbReference type="Gene3D" id="2.115.10.20">
    <property type="entry name" value="Glycosyl hydrolase domain, family 43"/>
    <property type="match status" value="1"/>
</dbReference>
<reference evidence="8" key="1">
    <citation type="submission" date="2020-10" db="EMBL/GenBank/DDBJ databases">
        <authorList>
            <person name="Gilroy R."/>
        </authorList>
    </citation>
    <scope>NUCLEOTIDE SEQUENCE</scope>
    <source>
        <strain evidence="8">ChiSjej5B23-6657</strain>
    </source>
</reference>
<protein>
    <submittedName>
        <fullName evidence="8">Family 43 glycosylhydrolase</fullName>
    </submittedName>
</protein>
<keyword evidence="2" id="KW-0858">Xylan degradation</keyword>
<evidence type="ECO:0000256" key="4">
    <source>
        <dbReference type="ARBA" id="ARBA00023277"/>
    </source>
</evidence>
<evidence type="ECO:0000313" key="9">
    <source>
        <dbReference type="Proteomes" id="UP000823912"/>
    </source>
</evidence>
<keyword evidence="3 7" id="KW-0378">Hydrolase</keyword>
<dbReference type="GO" id="GO:0004553">
    <property type="term" value="F:hydrolase activity, hydrolyzing O-glycosyl compounds"/>
    <property type="evidence" value="ECO:0007669"/>
    <property type="project" value="InterPro"/>
</dbReference>
<dbReference type="PANTHER" id="PTHR43772:SF2">
    <property type="entry name" value="PUTATIVE (AFU_ORTHOLOGUE AFUA_2G04480)-RELATED"/>
    <property type="match status" value="1"/>
</dbReference>
<dbReference type="CDD" id="cd18620">
    <property type="entry name" value="GH43_XylA-like"/>
    <property type="match status" value="1"/>
</dbReference>
<dbReference type="Gene3D" id="2.60.120.260">
    <property type="entry name" value="Galactose-binding domain-like"/>
    <property type="match status" value="1"/>
</dbReference>
<dbReference type="Proteomes" id="UP000823912">
    <property type="component" value="Unassembled WGS sequence"/>
</dbReference>
<accession>A0A9D1J9V3</accession>
<evidence type="ECO:0000256" key="1">
    <source>
        <dbReference type="ARBA" id="ARBA00009865"/>
    </source>
</evidence>
<organism evidence="8 9">
    <name type="scientific">Candidatus Pullilachnospira gallistercoris</name>
    <dbReference type="NCBI Taxonomy" id="2840911"/>
    <lineage>
        <taxon>Bacteria</taxon>
        <taxon>Bacillati</taxon>
        <taxon>Bacillota</taxon>
        <taxon>Clostridia</taxon>
        <taxon>Lachnospirales</taxon>
        <taxon>Lachnospiraceae</taxon>
        <taxon>Lachnospiraceae incertae sedis</taxon>
        <taxon>Candidatus Pullilachnospira</taxon>
    </lineage>
</organism>
<dbReference type="AlphaFoldDB" id="A0A9D1J9V3"/>
<name>A0A9D1J9V3_9FIRM</name>
<proteinExistence type="inferred from homology"/>
<dbReference type="Pfam" id="PF04616">
    <property type="entry name" value="Glyco_hydro_43"/>
    <property type="match status" value="1"/>
</dbReference>
<evidence type="ECO:0000256" key="3">
    <source>
        <dbReference type="ARBA" id="ARBA00022801"/>
    </source>
</evidence>
<dbReference type="InterPro" id="IPR023296">
    <property type="entry name" value="Glyco_hydro_beta-prop_sf"/>
</dbReference>
<feature type="site" description="Important for catalytic activity, responsible for pKa modulation of the active site Glu and correct orientation of both the proton donor and substrate" evidence="6">
    <location>
        <position position="144"/>
    </location>
</feature>
<dbReference type="GO" id="GO:0045493">
    <property type="term" value="P:xylan catabolic process"/>
    <property type="evidence" value="ECO:0007669"/>
    <property type="project" value="UniProtKB-KW"/>
</dbReference>
<dbReference type="PANTHER" id="PTHR43772">
    <property type="entry name" value="ENDO-1,4-BETA-XYLANASE"/>
    <property type="match status" value="1"/>
</dbReference>
<comment type="caution">
    <text evidence="8">The sequence shown here is derived from an EMBL/GenBank/DDBJ whole genome shotgun (WGS) entry which is preliminary data.</text>
</comment>
<dbReference type="SUPFAM" id="SSF75005">
    <property type="entry name" value="Arabinanase/levansucrase/invertase"/>
    <property type="match status" value="1"/>
</dbReference>
<evidence type="ECO:0000256" key="5">
    <source>
        <dbReference type="ARBA" id="ARBA00023295"/>
    </source>
</evidence>
<evidence type="ECO:0000256" key="6">
    <source>
        <dbReference type="PIRSR" id="PIRSR606710-2"/>
    </source>
</evidence>
<keyword evidence="2" id="KW-0624">Polysaccharide degradation</keyword>
<comment type="similarity">
    <text evidence="1 7">Belongs to the glycosyl hydrolase 43 family.</text>
</comment>
<sequence>MRQAMNPYLPLYEYIPDGEPHVFGDRIYVYGSHDRFDGKKFCLNDYVCYSAAVNNLKEWRYEGVIYKKTQDPRMRDGNHELWAPDVVRGKDGRYYLYYCPDDKIRSIGVAVCDSPAGQYAFYGLVQDTSGGIIGEREGDTIQFDPGVFIDDDGSIYLYSGNGPRVPRDIGKEPKVSVVMELSDDMITIKKEPRKMLPTLGESEGTGFEGHEFFEASSIRKIRGNYYLVYSSVNLHELCYAVSDRPDGGYRYGGVIVSNCDLFPEKEGSVPVCCYGNNHGGLECIDGKYYIFYHRQTNRSMFSRQGCAEEVEILEDGTILQVELTSCGLNGGPLEGKGTYPASIACNLYGSVTPTFSHVLAMGGRHPYITQDGPDFSPDDAGKCPEPRQYIANGKNGMTAGYKYFRFEDIEEISVKVRGSARGKLVISTEPKGTPVGAIVLEPAKEWKSFSGKVSMEPGVRALFFRFEGKGKLDFLEFTLA</sequence>
<dbReference type="InterPro" id="IPR052176">
    <property type="entry name" value="Glycosyl_Hydrlase_43_Enz"/>
</dbReference>
<keyword evidence="5 7" id="KW-0326">Glycosidase</keyword>
<dbReference type="EMBL" id="DVHM01000012">
    <property type="protein sequence ID" value="HIR69815.1"/>
    <property type="molecule type" value="Genomic_DNA"/>
</dbReference>
<evidence type="ECO:0000256" key="7">
    <source>
        <dbReference type="RuleBase" id="RU361187"/>
    </source>
</evidence>
<gene>
    <name evidence="8" type="ORF">IAA55_00870</name>
</gene>
<keyword evidence="4" id="KW-0119">Carbohydrate metabolism</keyword>
<evidence type="ECO:0000313" key="8">
    <source>
        <dbReference type="EMBL" id="HIR69815.1"/>
    </source>
</evidence>
<dbReference type="InterPro" id="IPR006710">
    <property type="entry name" value="Glyco_hydro_43"/>
</dbReference>
<reference evidence="8" key="2">
    <citation type="journal article" date="2021" name="PeerJ">
        <title>Extensive microbial diversity within the chicken gut microbiome revealed by metagenomics and culture.</title>
        <authorList>
            <person name="Gilroy R."/>
            <person name="Ravi A."/>
            <person name="Getino M."/>
            <person name="Pursley I."/>
            <person name="Horton D.L."/>
            <person name="Alikhan N.F."/>
            <person name="Baker D."/>
            <person name="Gharbi K."/>
            <person name="Hall N."/>
            <person name="Watson M."/>
            <person name="Adriaenssens E.M."/>
            <person name="Foster-Nyarko E."/>
            <person name="Jarju S."/>
            <person name="Secka A."/>
            <person name="Antonio M."/>
            <person name="Oren A."/>
            <person name="Chaudhuri R.R."/>
            <person name="La Ragione R."/>
            <person name="Hildebrand F."/>
            <person name="Pallen M.J."/>
        </authorList>
    </citation>
    <scope>NUCLEOTIDE SEQUENCE</scope>
    <source>
        <strain evidence="8">ChiSjej5B23-6657</strain>
    </source>
</reference>
<evidence type="ECO:0000256" key="2">
    <source>
        <dbReference type="ARBA" id="ARBA00022651"/>
    </source>
</evidence>